<evidence type="ECO:0008006" key="2">
    <source>
        <dbReference type="Google" id="ProtNLM"/>
    </source>
</evidence>
<proteinExistence type="predicted"/>
<organism evidence="1">
    <name type="scientific">Sesamum angustifolium</name>
    <dbReference type="NCBI Taxonomy" id="2727405"/>
    <lineage>
        <taxon>Eukaryota</taxon>
        <taxon>Viridiplantae</taxon>
        <taxon>Streptophyta</taxon>
        <taxon>Embryophyta</taxon>
        <taxon>Tracheophyta</taxon>
        <taxon>Spermatophyta</taxon>
        <taxon>Magnoliopsida</taxon>
        <taxon>eudicotyledons</taxon>
        <taxon>Gunneridae</taxon>
        <taxon>Pentapetalae</taxon>
        <taxon>asterids</taxon>
        <taxon>lamiids</taxon>
        <taxon>Lamiales</taxon>
        <taxon>Pedaliaceae</taxon>
        <taxon>Sesamum</taxon>
    </lineage>
</organism>
<dbReference type="AlphaFoldDB" id="A0AAW2JG66"/>
<sequence>MVTRRGTEATALKIKAILDMKAPTNVNEVQKLMGRVATLGYFISKVVEKSLPFFKVHRNAKTFEWDTSCQQAFEELKKHLAGLPLLLKPIQGDTSTYISQPSPKLLALSFFEKKGGNKCQVTMLVKYSMEQKDGTLLSRN</sequence>
<dbReference type="EMBL" id="JACGWK010001061">
    <property type="protein sequence ID" value="KAL0293233.1"/>
    <property type="molecule type" value="Genomic_DNA"/>
</dbReference>
<accession>A0AAW2JG66</accession>
<dbReference type="SUPFAM" id="SSF56672">
    <property type="entry name" value="DNA/RNA polymerases"/>
    <property type="match status" value="1"/>
</dbReference>
<name>A0AAW2JG66_9LAMI</name>
<dbReference type="InterPro" id="IPR043128">
    <property type="entry name" value="Rev_trsase/Diguanyl_cyclase"/>
</dbReference>
<evidence type="ECO:0000313" key="1">
    <source>
        <dbReference type="EMBL" id="KAL0293233.1"/>
    </source>
</evidence>
<dbReference type="Gene3D" id="3.30.70.270">
    <property type="match status" value="1"/>
</dbReference>
<reference evidence="1" key="2">
    <citation type="journal article" date="2024" name="Plant">
        <title>Genomic evolution and insights into agronomic trait innovations of Sesamum species.</title>
        <authorList>
            <person name="Miao H."/>
            <person name="Wang L."/>
            <person name="Qu L."/>
            <person name="Liu H."/>
            <person name="Sun Y."/>
            <person name="Le M."/>
            <person name="Wang Q."/>
            <person name="Wei S."/>
            <person name="Zheng Y."/>
            <person name="Lin W."/>
            <person name="Duan Y."/>
            <person name="Cao H."/>
            <person name="Xiong S."/>
            <person name="Wang X."/>
            <person name="Wei L."/>
            <person name="Li C."/>
            <person name="Ma Q."/>
            <person name="Ju M."/>
            <person name="Zhao R."/>
            <person name="Li G."/>
            <person name="Mu C."/>
            <person name="Tian Q."/>
            <person name="Mei H."/>
            <person name="Zhang T."/>
            <person name="Gao T."/>
            <person name="Zhang H."/>
        </authorList>
    </citation>
    <scope>NUCLEOTIDE SEQUENCE</scope>
    <source>
        <strain evidence="1">G01</strain>
    </source>
</reference>
<reference evidence="1" key="1">
    <citation type="submission" date="2020-06" db="EMBL/GenBank/DDBJ databases">
        <authorList>
            <person name="Li T."/>
            <person name="Hu X."/>
            <person name="Zhang T."/>
            <person name="Song X."/>
            <person name="Zhang H."/>
            <person name="Dai N."/>
            <person name="Sheng W."/>
            <person name="Hou X."/>
            <person name="Wei L."/>
        </authorList>
    </citation>
    <scope>NUCLEOTIDE SEQUENCE</scope>
    <source>
        <strain evidence="1">G01</strain>
        <tissue evidence="1">Leaf</tissue>
    </source>
</reference>
<dbReference type="InterPro" id="IPR043502">
    <property type="entry name" value="DNA/RNA_pol_sf"/>
</dbReference>
<protein>
    <recommendedName>
        <fullName evidence="2">Reverse transcriptase/retrotransposon-derived protein RNase H-like domain-containing protein</fullName>
    </recommendedName>
</protein>
<gene>
    <name evidence="1" type="ORF">Sangu_3241100</name>
</gene>
<comment type="caution">
    <text evidence="1">The sequence shown here is derived from an EMBL/GenBank/DDBJ whole genome shotgun (WGS) entry which is preliminary data.</text>
</comment>